<dbReference type="PANTHER" id="PTHR31668">
    <property type="entry name" value="GLUCOSE TRANSPORT TRANSCRIPTION REGULATOR RGT1-RELATED-RELATED"/>
    <property type="match status" value="1"/>
</dbReference>
<keyword evidence="3" id="KW-0238">DNA-binding</keyword>
<feature type="compositionally biased region" description="Low complexity" evidence="6">
    <location>
        <begin position="133"/>
        <end position="146"/>
    </location>
</feature>
<dbReference type="PROSITE" id="PS00463">
    <property type="entry name" value="ZN2_CY6_FUNGAL_1"/>
    <property type="match status" value="1"/>
</dbReference>
<comment type="caution">
    <text evidence="8">The sequence shown here is derived from an EMBL/GenBank/DDBJ whole genome shotgun (WGS) entry which is preliminary data.</text>
</comment>
<evidence type="ECO:0000259" key="7">
    <source>
        <dbReference type="PROSITE" id="PS00463"/>
    </source>
</evidence>
<evidence type="ECO:0000256" key="6">
    <source>
        <dbReference type="SAM" id="MobiDB-lite"/>
    </source>
</evidence>
<evidence type="ECO:0000313" key="9">
    <source>
        <dbReference type="Proteomes" id="UP001610432"/>
    </source>
</evidence>
<dbReference type="InterPro" id="IPR036864">
    <property type="entry name" value="Zn2-C6_fun-type_DNA-bd_sf"/>
</dbReference>
<evidence type="ECO:0000313" key="8">
    <source>
        <dbReference type="EMBL" id="KAL2866142.1"/>
    </source>
</evidence>
<dbReference type="RefSeq" id="XP_070885121.1">
    <property type="nucleotide sequence ID" value="XM_071031297.1"/>
</dbReference>
<keyword evidence="5" id="KW-0539">Nucleus</keyword>
<evidence type="ECO:0000256" key="3">
    <source>
        <dbReference type="ARBA" id="ARBA00023125"/>
    </source>
</evidence>
<dbReference type="PANTHER" id="PTHR31668:SF23">
    <property type="entry name" value="ZN(II)2CYS6 TRANSCRIPTION FACTOR (EUROFUNG)"/>
    <property type="match status" value="1"/>
</dbReference>
<dbReference type="Proteomes" id="UP001610432">
    <property type="component" value="Unassembled WGS sequence"/>
</dbReference>
<dbReference type="InterPro" id="IPR007219">
    <property type="entry name" value="XnlR_reg_dom"/>
</dbReference>
<dbReference type="Pfam" id="PF04082">
    <property type="entry name" value="Fungal_trans"/>
    <property type="match status" value="1"/>
</dbReference>
<keyword evidence="1" id="KW-0479">Metal-binding</keyword>
<evidence type="ECO:0000256" key="5">
    <source>
        <dbReference type="ARBA" id="ARBA00023242"/>
    </source>
</evidence>
<dbReference type="SUPFAM" id="SSF57701">
    <property type="entry name" value="Zn2/Cys6 DNA-binding domain"/>
    <property type="match status" value="1"/>
</dbReference>
<evidence type="ECO:0000256" key="2">
    <source>
        <dbReference type="ARBA" id="ARBA00023015"/>
    </source>
</evidence>
<gene>
    <name evidence="8" type="ORF">BJX67DRAFT_372796</name>
</gene>
<dbReference type="GeneID" id="98146369"/>
<organism evidence="8 9">
    <name type="scientific">Aspergillus lucknowensis</name>
    <dbReference type="NCBI Taxonomy" id="176173"/>
    <lineage>
        <taxon>Eukaryota</taxon>
        <taxon>Fungi</taxon>
        <taxon>Dikarya</taxon>
        <taxon>Ascomycota</taxon>
        <taxon>Pezizomycotina</taxon>
        <taxon>Eurotiomycetes</taxon>
        <taxon>Eurotiomycetidae</taxon>
        <taxon>Eurotiales</taxon>
        <taxon>Aspergillaceae</taxon>
        <taxon>Aspergillus</taxon>
        <taxon>Aspergillus subgen. Nidulantes</taxon>
    </lineage>
</organism>
<feature type="domain" description="Zn(2)-C6 fungal-type" evidence="7">
    <location>
        <begin position="31"/>
        <end position="60"/>
    </location>
</feature>
<feature type="region of interest" description="Disordered" evidence="6">
    <location>
        <begin position="113"/>
        <end position="157"/>
    </location>
</feature>
<evidence type="ECO:0000256" key="4">
    <source>
        <dbReference type="ARBA" id="ARBA00023163"/>
    </source>
</evidence>
<dbReference type="EMBL" id="JBFXLQ010000027">
    <property type="protein sequence ID" value="KAL2866142.1"/>
    <property type="molecule type" value="Genomic_DNA"/>
</dbReference>
<dbReference type="CDD" id="cd00067">
    <property type="entry name" value="GAL4"/>
    <property type="match status" value="1"/>
</dbReference>
<dbReference type="CDD" id="cd12148">
    <property type="entry name" value="fungal_TF_MHR"/>
    <property type="match status" value="1"/>
</dbReference>
<reference evidence="8 9" key="1">
    <citation type="submission" date="2024-07" db="EMBL/GenBank/DDBJ databases">
        <title>Section-level genome sequencing and comparative genomics of Aspergillus sections Usti and Cavernicolus.</title>
        <authorList>
            <consortium name="Lawrence Berkeley National Laboratory"/>
            <person name="Nybo J.L."/>
            <person name="Vesth T.C."/>
            <person name="Theobald S."/>
            <person name="Frisvad J.C."/>
            <person name="Larsen T.O."/>
            <person name="Kjaerboelling I."/>
            <person name="Rothschild-Mancinelli K."/>
            <person name="Lyhne E.K."/>
            <person name="Kogle M.E."/>
            <person name="Barry K."/>
            <person name="Clum A."/>
            <person name="Na H."/>
            <person name="Ledsgaard L."/>
            <person name="Lin J."/>
            <person name="Lipzen A."/>
            <person name="Kuo A."/>
            <person name="Riley R."/>
            <person name="Mondo S."/>
            <person name="Labutti K."/>
            <person name="Haridas S."/>
            <person name="Pangalinan J."/>
            <person name="Salamov A.A."/>
            <person name="Simmons B.A."/>
            <person name="Magnuson J.K."/>
            <person name="Chen J."/>
            <person name="Drula E."/>
            <person name="Henrissat B."/>
            <person name="Wiebenga A."/>
            <person name="Lubbers R.J."/>
            <person name="Gomes A.C."/>
            <person name="Macurrencykelacurrency M.R."/>
            <person name="Stajich J."/>
            <person name="Grigoriev I.V."/>
            <person name="Mortensen U.H."/>
            <person name="De Vries R.P."/>
            <person name="Baker S.E."/>
            <person name="Andersen M.R."/>
        </authorList>
    </citation>
    <scope>NUCLEOTIDE SEQUENCE [LARGE SCALE GENOMIC DNA]</scope>
    <source>
        <strain evidence="8 9">CBS 449.75</strain>
    </source>
</reference>
<feature type="compositionally biased region" description="Polar residues" evidence="6">
    <location>
        <begin position="118"/>
        <end position="132"/>
    </location>
</feature>
<proteinExistence type="predicted"/>
<keyword evidence="4" id="KW-0804">Transcription</keyword>
<dbReference type="InterPro" id="IPR050797">
    <property type="entry name" value="Carb_Metab_Trans_Reg"/>
</dbReference>
<sequence>MENSTPQRRRSFKIKTKFGSARQWRSRKNPPCDACRRRKTACIIETFPPCRFCRSKGQVCKSTDAETSGSSARRPSGIAADSDQETIDGTVVDTSYPSIPPLLSPGIGSPSVIEAPLTAQSPSSCNRSASAASLTSPTYQSSTPQSDNGPVVDSLEDNKNRTAHSLGLFGEQDTELLASFRSVITNEKNGVSADVIQPFAGDLEPTAFPIHFNLLMDEFQPADDAAKSRISETIETMVSPHALTLVRLFFKHVHPVYCVVSKVRFLKAYAEDKLKIPASLRGAIYGLGSMFWGHEPGLKGTLQFDLHDLFEEAHSSLQRELHGPNLWGIQACLLLLYERPADNATIETPRTWVFSSHTVACAQMVGLHRDCTTWHLVPGEKKLRKKLWWATYMSDVWSSVCHGNPPHIYPGSFTTMPPEIEDLAFDEDVPEDLQGMIDVSSRTVDISTSARFLEMVKLSRILHELIDSYFLDSSYRDTIIQPQLREAQLLNLRRKLDTWSSMVPNCVTMAYTEDTAAFRNNAPLNLAYYAVQALLFRSLMSPARMPAKSDPNSSLCRYFDLAIAEFRNFTLFMDRITRVSLHAFWGGRMSPHARSQLTLCGNFLIYLFLLAPSPEQVHFAFELLSSFYESLQRLREWADDDASLALLRPVALRIDSFFMHAARIMRGGMGGAQGAVS</sequence>
<feature type="region of interest" description="Disordered" evidence="6">
    <location>
        <begin position="62"/>
        <end position="83"/>
    </location>
</feature>
<keyword evidence="2" id="KW-0805">Transcription regulation</keyword>
<accession>A0ABR4LRY3</accession>
<dbReference type="InterPro" id="IPR001138">
    <property type="entry name" value="Zn2Cys6_DnaBD"/>
</dbReference>
<name>A0ABR4LRY3_9EURO</name>
<protein>
    <submittedName>
        <fullName evidence="8">Fungal-specific transcription factor domain-containing protein</fullName>
    </submittedName>
</protein>
<dbReference type="SMART" id="SM00906">
    <property type="entry name" value="Fungal_trans"/>
    <property type="match status" value="1"/>
</dbReference>
<evidence type="ECO:0000256" key="1">
    <source>
        <dbReference type="ARBA" id="ARBA00022723"/>
    </source>
</evidence>
<keyword evidence="9" id="KW-1185">Reference proteome</keyword>